<dbReference type="Gene3D" id="2.30.30.140">
    <property type="match status" value="1"/>
</dbReference>
<dbReference type="InterPro" id="IPR036291">
    <property type="entry name" value="NAD(P)-bd_dom_sf"/>
</dbReference>
<dbReference type="Gene3D" id="3.40.50.720">
    <property type="entry name" value="NAD(P)-binding Rossmann-like Domain"/>
    <property type="match status" value="1"/>
</dbReference>
<evidence type="ECO:0000259" key="1">
    <source>
        <dbReference type="PROSITE" id="PS50812"/>
    </source>
</evidence>
<comment type="caution">
    <text evidence="2">The sequence shown here is derived from an EMBL/GenBank/DDBJ whole genome shotgun (WGS) entry which is preliminary data.</text>
</comment>
<gene>
    <name evidence="2" type="primary">GLYR1</name>
    <name evidence="2" type="ORF">TNIN_192111</name>
</gene>
<dbReference type="InterPro" id="IPR000313">
    <property type="entry name" value="PWWP_dom"/>
</dbReference>
<accession>A0A8X6KDL7</accession>
<dbReference type="SUPFAM" id="SSF63748">
    <property type="entry name" value="Tudor/PWWP/MBT"/>
    <property type="match status" value="1"/>
</dbReference>
<dbReference type="Pfam" id="PF00855">
    <property type="entry name" value="PWWP"/>
    <property type="match status" value="1"/>
</dbReference>
<feature type="domain" description="PWWP" evidence="1">
    <location>
        <begin position="9"/>
        <end position="69"/>
    </location>
</feature>
<dbReference type="InterPro" id="IPR051265">
    <property type="entry name" value="HIBADH-related_NP60_sf"/>
</dbReference>
<dbReference type="SUPFAM" id="SSF51735">
    <property type="entry name" value="NAD(P)-binding Rossmann-fold domains"/>
    <property type="match status" value="1"/>
</dbReference>
<dbReference type="OrthoDB" id="62853at2759"/>
<sequence>MESRRDFKDGDLVWAKMKNYPFWPAKIVSPPTGKEKKKSSKQRKINVFFFGTENSAWITDENIVPHSEEMLNKVSKRKNMNLSKAIDEIIKENDKMEKIYLKIGFIGLTNNGQRIVQSLLSSGCNVSVWNQTPEFCEECVDAGARQFITPEELVLHCDIIFCLLSGPEAVKSIVLGNGGICQKVEECKIRGKGYVELSAIDRDTSLETAAEITGKGGKYLAAPLSGPFVDPISQELCCAGDVELYHSCRAYFRPMCSRASYKGPNLDKFLQVNRVPHNAALSKSMQ</sequence>
<organism evidence="2 3">
    <name type="scientific">Trichonephila inaurata madagascariensis</name>
    <dbReference type="NCBI Taxonomy" id="2747483"/>
    <lineage>
        <taxon>Eukaryota</taxon>
        <taxon>Metazoa</taxon>
        <taxon>Ecdysozoa</taxon>
        <taxon>Arthropoda</taxon>
        <taxon>Chelicerata</taxon>
        <taxon>Arachnida</taxon>
        <taxon>Araneae</taxon>
        <taxon>Araneomorphae</taxon>
        <taxon>Entelegynae</taxon>
        <taxon>Araneoidea</taxon>
        <taxon>Nephilidae</taxon>
        <taxon>Trichonephila</taxon>
        <taxon>Trichonephila inaurata</taxon>
    </lineage>
</organism>
<dbReference type="GO" id="GO:0050661">
    <property type="term" value="F:NADP binding"/>
    <property type="evidence" value="ECO:0007669"/>
    <property type="project" value="InterPro"/>
</dbReference>
<dbReference type="PANTHER" id="PTHR43580:SF2">
    <property type="entry name" value="CYTOKINE-LIKE NUCLEAR FACTOR N-PAC"/>
    <property type="match status" value="1"/>
</dbReference>
<evidence type="ECO:0000313" key="2">
    <source>
        <dbReference type="EMBL" id="GFS41785.1"/>
    </source>
</evidence>
<keyword evidence="3" id="KW-1185">Reference proteome</keyword>
<dbReference type="PROSITE" id="PS50812">
    <property type="entry name" value="PWWP"/>
    <property type="match status" value="1"/>
</dbReference>
<dbReference type="AlphaFoldDB" id="A0A8X6KDL7"/>
<dbReference type="EMBL" id="BMAV01025481">
    <property type="protein sequence ID" value="GFS41785.1"/>
    <property type="molecule type" value="Genomic_DNA"/>
</dbReference>
<proteinExistence type="predicted"/>
<dbReference type="SMART" id="SM00293">
    <property type="entry name" value="PWWP"/>
    <property type="match status" value="1"/>
</dbReference>
<dbReference type="InterPro" id="IPR006115">
    <property type="entry name" value="6PGDH_NADP-bd"/>
</dbReference>
<evidence type="ECO:0000313" key="3">
    <source>
        <dbReference type="Proteomes" id="UP000886998"/>
    </source>
</evidence>
<name>A0A8X6KDL7_9ARAC</name>
<protein>
    <recommendedName>
        <fullName evidence="1">PWWP domain-containing protein</fullName>
    </recommendedName>
</protein>
<dbReference type="Proteomes" id="UP000886998">
    <property type="component" value="Unassembled WGS sequence"/>
</dbReference>
<dbReference type="Pfam" id="PF03446">
    <property type="entry name" value="NAD_binding_2"/>
    <property type="match status" value="1"/>
</dbReference>
<dbReference type="PANTHER" id="PTHR43580">
    <property type="entry name" value="OXIDOREDUCTASE GLYR1-RELATED"/>
    <property type="match status" value="1"/>
</dbReference>
<reference evidence="2" key="1">
    <citation type="submission" date="2020-08" db="EMBL/GenBank/DDBJ databases">
        <title>Multicomponent nature underlies the extraordinary mechanical properties of spider dragline silk.</title>
        <authorList>
            <person name="Kono N."/>
            <person name="Nakamura H."/>
            <person name="Mori M."/>
            <person name="Yoshida Y."/>
            <person name="Ohtoshi R."/>
            <person name="Malay A.D."/>
            <person name="Moran D.A.P."/>
            <person name="Tomita M."/>
            <person name="Numata K."/>
            <person name="Arakawa K."/>
        </authorList>
    </citation>
    <scope>NUCLEOTIDE SEQUENCE</scope>
</reference>